<organism evidence="20 21">
    <name type="scientific">Haematobacter missouriensis</name>
    <dbReference type="NCBI Taxonomy" id="366616"/>
    <lineage>
        <taxon>Bacteria</taxon>
        <taxon>Pseudomonadati</taxon>
        <taxon>Pseudomonadota</taxon>
        <taxon>Alphaproteobacteria</taxon>
        <taxon>Rhodobacterales</taxon>
        <taxon>Paracoccaceae</taxon>
        <taxon>Haematobacter</taxon>
    </lineage>
</organism>
<comment type="caution">
    <text evidence="20">The sequence shown here is derived from an EMBL/GenBank/DDBJ whole genome shotgun (WGS) entry which is preliminary data.</text>
</comment>
<accession>A0A212AV53</accession>
<dbReference type="EMBL" id="NIPX01000004">
    <property type="protein sequence ID" value="OWJ85359.1"/>
    <property type="molecule type" value="Genomic_DNA"/>
</dbReference>
<evidence type="ECO:0000256" key="2">
    <source>
        <dbReference type="ARBA" id="ARBA00022741"/>
    </source>
</evidence>
<dbReference type="Pfam" id="PF12705">
    <property type="entry name" value="PDDEXK_1"/>
    <property type="match status" value="1"/>
</dbReference>
<dbReference type="Pfam" id="PF13361">
    <property type="entry name" value="UvrD_C"/>
    <property type="match status" value="1"/>
</dbReference>
<dbReference type="SUPFAM" id="SSF52540">
    <property type="entry name" value="P-loop containing nucleoside triphosphate hydrolases"/>
    <property type="match status" value="1"/>
</dbReference>
<dbReference type="InterPro" id="IPR038726">
    <property type="entry name" value="PDDEXK_AddAB-type"/>
</dbReference>
<keyword evidence="5 15" id="KW-0347">Helicase</keyword>
<dbReference type="SUPFAM" id="SSF52980">
    <property type="entry name" value="Restriction endonuclease-like"/>
    <property type="match status" value="1"/>
</dbReference>
<evidence type="ECO:0000313" key="21">
    <source>
        <dbReference type="Proteomes" id="UP000196640"/>
    </source>
</evidence>
<evidence type="ECO:0000256" key="7">
    <source>
        <dbReference type="ARBA" id="ARBA00022840"/>
    </source>
</evidence>
<dbReference type="GO" id="GO:0003677">
    <property type="term" value="F:DNA binding"/>
    <property type="evidence" value="ECO:0007669"/>
    <property type="project" value="UniProtKB-KW"/>
</dbReference>
<dbReference type="Gene3D" id="3.90.320.10">
    <property type="match status" value="1"/>
</dbReference>
<dbReference type="GO" id="GO:0005524">
    <property type="term" value="F:ATP binding"/>
    <property type="evidence" value="ECO:0007669"/>
    <property type="project" value="UniProtKB-UniRule"/>
</dbReference>
<feature type="domain" description="UvrD-like helicase C-terminal" evidence="18">
    <location>
        <begin position="495"/>
        <end position="778"/>
    </location>
</feature>
<comment type="catalytic activity">
    <reaction evidence="14">
        <text>ATP + H2O = ADP + phosphate + H(+)</text>
        <dbReference type="Rhea" id="RHEA:13065"/>
        <dbReference type="ChEBI" id="CHEBI:15377"/>
        <dbReference type="ChEBI" id="CHEBI:15378"/>
        <dbReference type="ChEBI" id="CHEBI:30616"/>
        <dbReference type="ChEBI" id="CHEBI:43474"/>
        <dbReference type="ChEBI" id="CHEBI:456216"/>
        <dbReference type="EC" id="5.6.2.4"/>
    </reaction>
</comment>
<evidence type="ECO:0000256" key="1">
    <source>
        <dbReference type="ARBA" id="ARBA00022722"/>
    </source>
</evidence>
<dbReference type="GO" id="GO:0004527">
    <property type="term" value="F:exonuclease activity"/>
    <property type="evidence" value="ECO:0007669"/>
    <property type="project" value="UniProtKB-KW"/>
</dbReference>
<evidence type="ECO:0000313" key="22">
    <source>
        <dbReference type="Proteomes" id="UP000214673"/>
    </source>
</evidence>
<keyword evidence="4 15" id="KW-0378">Hydrolase</keyword>
<evidence type="ECO:0000256" key="9">
    <source>
        <dbReference type="ARBA" id="ARBA00023204"/>
    </source>
</evidence>
<keyword evidence="22" id="KW-1185">Reference proteome</keyword>
<dbReference type="PANTHER" id="PTHR11070">
    <property type="entry name" value="UVRD / RECB / PCRA DNA HELICASE FAMILY MEMBER"/>
    <property type="match status" value="1"/>
</dbReference>
<dbReference type="Gene3D" id="3.40.50.300">
    <property type="entry name" value="P-loop containing nucleotide triphosphate hydrolases"/>
    <property type="match status" value="4"/>
</dbReference>
<keyword evidence="9" id="KW-0234">DNA repair</keyword>
<dbReference type="InterPro" id="IPR014017">
    <property type="entry name" value="DNA_helicase_UvrD-like_C"/>
</dbReference>
<evidence type="ECO:0000313" key="20">
    <source>
        <dbReference type="EMBL" id="OWJ85359.1"/>
    </source>
</evidence>
<evidence type="ECO:0000259" key="17">
    <source>
        <dbReference type="PROSITE" id="PS51198"/>
    </source>
</evidence>
<dbReference type="NCBIfam" id="TIGR02784">
    <property type="entry name" value="addA_alphas"/>
    <property type="match status" value="1"/>
</dbReference>
<feature type="domain" description="UvrD-like helicase ATP-binding" evidence="17">
    <location>
        <begin position="3"/>
        <end position="478"/>
    </location>
</feature>
<dbReference type="AlphaFoldDB" id="A0A212AV53"/>
<feature type="compositionally biased region" description="Basic and acidic residues" evidence="16">
    <location>
        <begin position="916"/>
        <end position="933"/>
    </location>
</feature>
<keyword evidence="3" id="KW-0227">DNA damage</keyword>
<dbReference type="OrthoDB" id="9810135at2"/>
<dbReference type="Pfam" id="PF00580">
    <property type="entry name" value="UvrD-helicase"/>
    <property type="match status" value="1"/>
</dbReference>
<dbReference type="Proteomes" id="UP000196640">
    <property type="component" value="Unassembled WGS sequence"/>
</dbReference>
<dbReference type="PROSITE" id="PS51198">
    <property type="entry name" value="UVRD_HELICASE_ATP_BIND"/>
    <property type="match status" value="1"/>
</dbReference>
<evidence type="ECO:0000256" key="4">
    <source>
        <dbReference type="ARBA" id="ARBA00022801"/>
    </source>
</evidence>
<keyword evidence="2 15" id="KW-0547">Nucleotide-binding</keyword>
<dbReference type="InterPro" id="IPR011335">
    <property type="entry name" value="Restrct_endonuc-II-like"/>
</dbReference>
<dbReference type="Proteomes" id="UP000214673">
    <property type="component" value="Unassembled WGS sequence"/>
</dbReference>
<dbReference type="InterPro" id="IPR011604">
    <property type="entry name" value="PDDEXK-like_dom_sf"/>
</dbReference>
<reference evidence="21 22" key="1">
    <citation type="submission" date="2016-11" db="EMBL/GenBank/DDBJ databases">
        <title>Comparison of Traditional DNA-DNA Hybridization with In Silico Genomic Analysis.</title>
        <authorList>
            <person name="Nicholson A.C."/>
            <person name="Sammons S."/>
            <person name="Humrighouse B.W."/>
            <person name="Graziano J."/>
            <person name="Lasker B."/>
            <person name="Whitney A.M."/>
            <person name="Mcquiston J.R."/>
        </authorList>
    </citation>
    <scope>NUCLEOTIDE SEQUENCE [LARGE SCALE GENOMIC DNA]</scope>
    <source>
        <strain evidence="19 22">H1892</strain>
        <strain evidence="20 21">H2381</strain>
    </source>
</reference>
<sequence length="1163" mass="125936">MSRDAASQRQVDAANPRASTWLSANAGSGKTRVLTDRVARLLLNGVDPQRILCLTYTKAAASEMQNRLFHRLGEWAMLGDGPLGDALMKLGIPAAEIGVERLRAARRLFARAIETPGGLKIQTIHSFCASLLRRFPLEAGVTPQFSEIDDRAAELLREEVIETLADDPRHVAAVDGVAALWTGDSLRDLVAQICQHRAAFADPLDRPAAFTLFGLPETFTAADVLADVCLGNEGDLCRELIAALETGGTTDMSAAAKLRAARFDPMGLGTLAVLEGVFLTGAAAKEPFTAKIGSFPTKSTRARVPRMAMVEDLMKRVEAARARRLALVAAERAAALHRFAAAFLPEYDRRKGERGWLDFDDLITRARALLTDRAAAQWVLFRLDGGIDHILVDEAQDTSPGQWAVIERLAEEFAAGEGARVETPRTLFVVGDKKQSIYSFQGADLAVFEAMRQEFGQRLARIEMPLVELTLAHSFRSSAAVLGVVDATFAADGGKGLGGEVSHIAFKNDMPGRVDLWPLVPKAGDPEEDVWYEPVDLVTDQHHEARLARMIAREIRRLIDAGTLIPEGNGRTRPMTEGDVLILVRRRNTLFREIIRACKQAGLAIAGADRLKLAAEMAIRDLTALLSFLVTPEDDLSLAAALRSPLFGWGEGDLYRLAEPRGGAFLWEALRRERERHGPTLAVLDDLRDQSDFLRPYELAERILTRHGGRGRLLSRLGAEAEDGINAFLAQALAYEQAEVPSLQGFVGWLASGDVEVKRQVDAAGGRIRVMTVHGSKGLEAPVVIMPDTAKTRPQEREQIYLSNGTPLWRTAAAESPDLIASARGDLLERQEEERARLLYVAMTRAQSWLIVCGAGEQAKDLSSWHDRIAVGMARAAGASPGGGSLGGGSLGADHGLGRDEGLKLVPCPFPPGEGKRLSWGDWPADRPADHPGDGVLASTAPVPTALPDWTMHPAPQPQEEPGPISPSALGGAKALPGESGLEEEEAKLRGTRLHLLLEHLPHYPAKEWERLSHDLLALDDDPPPTGERLALLAEAQAVIRNPALGFLFAPETLAEVPVTAEIGGRRMLGTIDRLVITPDHVLAIDFKSNAVVPRSEAEVPEGILRQMGAYAAALRLIWPERRVETAVLWTRTGVLMPLGPARVAAALAEAVPATREADPCPP</sequence>
<dbReference type="PANTHER" id="PTHR11070:SF2">
    <property type="entry name" value="ATP-DEPENDENT DNA HELICASE SRS2"/>
    <property type="match status" value="1"/>
</dbReference>
<dbReference type="InterPro" id="IPR000212">
    <property type="entry name" value="DNA_helicase_UvrD/REP"/>
</dbReference>
<keyword evidence="10" id="KW-0413">Isomerase</keyword>
<evidence type="ECO:0000256" key="5">
    <source>
        <dbReference type="ARBA" id="ARBA00022806"/>
    </source>
</evidence>
<keyword evidence="1" id="KW-0540">Nuclease</keyword>
<dbReference type="InterPro" id="IPR014151">
    <property type="entry name" value="DNA_helicase_AddA"/>
</dbReference>
<evidence type="ECO:0000256" key="10">
    <source>
        <dbReference type="ARBA" id="ARBA00023235"/>
    </source>
</evidence>
<dbReference type="Gene3D" id="1.10.486.10">
    <property type="entry name" value="PCRA, domain 4"/>
    <property type="match status" value="1"/>
</dbReference>
<comment type="catalytic activity">
    <reaction evidence="11">
        <text>Couples ATP hydrolysis with the unwinding of duplex DNA by translocating in the 3'-5' direction.</text>
        <dbReference type="EC" id="5.6.2.4"/>
    </reaction>
</comment>
<dbReference type="EC" id="5.6.2.4" evidence="12"/>
<evidence type="ECO:0000256" key="3">
    <source>
        <dbReference type="ARBA" id="ARBA00022763"/>
    </source>
</evidence>
<dbReference type="PROSITE" id="PS51217">
    <property type="entry name" value="UVRD_HELICASE_CTER"/>
    <property type="match status" value="1"/>
</dbReference>
<evidence type="ECO:0000256" key="6">
    <source>
        <dbReference type="ARBA" id="ARBA00022839"/>
    </source>
</evidence>
<name>A0A212AV53_9RHOB</name>
<evidence type="ECO:0000259" key="18">
    <source>
        <dbReference type="PROSITE" id="PS51217"/>
    </source>
</evidence>
<dbReference type="STRING" id="366616.CG51_10545"/>
<keyword evidence="6" id="KW-0269">Exonuclease</keyword>
<dbReference type="GO" id="GO:0033202">
    <property type="term" value="C:DNA helicase complex"/>
    <property type="evidence" value="ECO:0007669"/>
    <property type="project" value="TreeGrafter"/>
</dbReference>
<evidence type="ECO:0000256" key="14">
    <source>
        <dbReference type="ARBA" id="ARBA00048988"/>
    </source>
</evidence>
<evidence type="ECO:0000256" key="8">
    <source>
        <dbReference type="ARBA" id="ARBA00023125"/>
    </source>
</evidence>
<dbReference type="InterPro" id="IPR014016">
    <property type="entry name" value="UvrD-like_ATP-bd"/>
</dbReference>
<feature type="region of interest" description="Disordered" evidence="16">
    <location>
        <begin position="916"/>
        <end position="987"/>
    </location>
</feature>
<keyword evidence="7 15" id="KW-0067">ATP-binding</keyword>
<dbReference type="GO" id="GO:0043138">
    <property type="term" value="F:3'-5' DNA helicase activity"/>
    <property type="evidence" value="ECO:0007669"/>
    <property type="project" value="UniProtKB-EC"/>
</dbReference>
<dbReference type="GO" id="GO:0000725">
    <property type="term" value="P:recombinational repair"/>
    <property type="evidence" value="ECO:0007669"/>
    <property type="project" value="TreeGrafter"/>
</dbReference>
<dbReference type="RefSeq" id="WP_051930020.1">
    <property type="nucleotide sequence ID" value="NZ_CALUEG010000023.1"/>
</dbReference>
<evidence type="ECO:0000256" key="11">
    <source>
        <dbReference type="ARBA" id="ARBA00034617"/>
    </source>
</evidence>
<keyword evidence="8" id="KW-0238">DNA-binding</keyword>
<evidence type="ECO:0000256" key="15">
    <source>
        <dbReference type="PROSITE-ProRule" id="PRU00560"/>
    </source>
</evidence>
<feature type="compositionally biased region" description="Pro residues" evidence="16">
    <location>
        <begin position="955"/>
        <end position="965"/>
    </location>
</feature>
<gene>
    <name evidence="20" type="primary">addA</name>
    <name evidence="20" type="ORF">CDV52_05380</name>
    <name evidence="19" type="ORF">CDV53_17825</name>
</gene>
<evidence type="ECO:0000313" key="19">
    <source>
        <dbReference type="EMBL" id="OWJ72249.1"/>
    </source>
</evidence>
<feature type="binding site" evidence="15">
    <location>
        <begin position="24"/>
        <end position="31"/>
    </location>
    <ligand>
        <name>ATP</name>
        <dbReference type="ChEBI" id="CHEBI:30616"/>
    </ligand>
</feature>
<dbReference type="EMBL" id="NIPV01000100">
    <property type="protein sequence ID" value="OWJ72249.1"/>
    <property type="molecule type" value="Genomic_DNA"/>
</dbReference>
<protein>
    <recommendedName>
        <fullName evidence="12">DNA 3'-5' helicase</fullName>
        <ecNumber evidence="12">5.6.2.4</ecNumber>
    </recommendedName>
    <alternativeName>
        <fullName evidence="13">DNA 3'-5' helicase II</fullName>
    </alternativeName>
</protein>
<evidence type="ECO:0000256" key="12">
    <source>
        <dbReference type="ARBA" id="ARBA00034808"/>
    </source>
</evidence>
<evidence type="ECO:0000256" key="16">
    <source>
        <dbReference type="SAM" id="MobiDB-lite"/>
    </source>
</evidence>
<dbReference type="InterPro" id="IPR027417">
    <property type="entry name" value="P-loop_NTPase"/>
</dbReference>
<evidence type="ECO:0000256" key="13">
    <source>
        <dbReference type="ARBA" id="ARBA00034923"/>
    </source>
</evidence>
<dbReference type="GO" id="GO:0005829">
    <property type="term" value="C:cytosol"/>
    <property type="evidence" value="ECO:0007669"/>
    <property type="project" value="TreeGrafter"/>
</dbReference>
<proteinExistence type="predicted"/>